<dbReference type="InterPro" id="IPR036875">
    <property type="entry name" value="Znf_CCHC_sf"/>
</dbReference>
<evidence type="ECO:0000313" key="2">
    <source>
        <dbReference type="Proteomes" id="UP000265520"/>
    </source>
</evidence>
<dbReference type="AlphaFoldDB" id="A0A392MNN0"/>
<comment type="caution">
    <text evidence="1">The sequence shown here is derived from an EMBL/GenBank/DDBJ whole genome shotgun (WGS) entry which is preliminary data.</text>
</comment>
<dbReference type="SUPFAM" id="SSF57756">
    <property type="entry name" value="Retrovirus zinc finger-like domains"/>
    <property type="match status" value="1"/>
</dbReference>
<keyword evidence="1" id="KW-0378">Hydrolase</keyword>
<reference evidence="1 2" key="1">
    <citation type="journal article" date="2018" name="Front. Plant Sci.">
        <title>Red Clover (Trifolium pratense) and Zigzag Clover (T. medium) - A Picture of Genomic Similarities and Differences.</title>
        <authorList>
            <person name="Dluhosova J."/>
            <person name="Istvanek J."/>
            <person name="Nedelnik J."/>
            <person name="Repkova J."/>
        </authorList>
    </citation>
    <scope>NUCLEOTIDE SEQUENCE [LARGE SCALE GENOMIC DNA]</scope>
    <source>
        <strain evidence="2">cv. 10/8</strain>
        <tissue evidence="1">Leaf</tissue>
    </source>
</reference>
<dbReference type="GO" id="GO:0006508">
    <property type="term" value="P:proteolysis"/>
    <property type="evidence" value="ECO:0007669"/>
    <property type="project" value="UniProtKB-KW"/>
</dbReference>
<dbReference type="GO" id="GO:0008270">
    <property type="term" value="F:zinc ion binding"/>
    <property type="evidence" value="ECO:0007669"/>
    <property type="project" value="InterPro"/>
</dbReference>
<dbReference type="GO" id="GO:0003676">
    <property type="term" value="F:nucleic acid binding"/>
    <property type="evidence" value="ECO:0007669"/>
    <property type="project" value="InterPro"/>
</dbReference>
<keyword evidence="2" id="KW-1185">Reference proteome</keyword>
<dbReference type="PANTHER" id="PTHR35317">
    <property type="entry name" value="OS04G0629600 PROTEIN"/>
    <property type="match status" value="1"/>
</dbReference>
<gene>
    <name evidence="1" type="ORF">A2U01_0008765</name>
</gene>
<dbReference type="Proteomes" id="UP000265520">
    <property type="component" value="Unassembled WGS sequence"/>
</dbReference>
<accession>A0A392MNN0</accession>
<dbReference type="GO" id="GO:0008233">
    <property type="term" value="F:peptidase activity"/>
    <property type="evidence" value="ECO:0007669"/>
    <property type="project" value="UniProtKB-KW"/>
</dbReference>
<dbReference type="PANTHER" id="PTHR35317:SF35">
    <property type="entry name" value="DUF4219 DOMAIN-CONTAINING PROTEIN"/>
    <property type="match status" value="1"/>
</dbReference>
<organism evidence="1 2">
    <name type="scientific">Trifolium medium</name>
    <dbReference type="NCBI Taxonomy" id="97028"/>
    <lineage>
        <taxon>Eukaryota</taxon>
        <taxon>Viridiplantae</taxon>
        <taxon>Streptophyta</taxon>
        <taxon>Embryophyta</taxon>
        <taxon>Tracheophyta</taxon>
        <taxon>Spermatophyta</taxon>
        <taxon>Magnoliopsida</taxon>
        <taxon>eudicotyledons</taxon>
        <taxon>Gunneridae</taxon>
        <taxon>Pentapetalae</taxon>
        <taxon>rosids</taxon>
        <taxon>fabids</taxon>
        <taxon>Fabales</taxon>
        <taxon>Fabaceae</taxon>
        <taxon>Papilionoideae</taxon>
        <taxon>50 kb inversion clade</taxon>
        <taxon>NPAAA clade</taxon>
        <taxon>Hologalegina</taxon>
        <taxon>IRL clade</taxon>
        <taxon>Trifolieae</taxon>
        <taxon>Trifolium</taxon>
    </lineage>
</organism>
<sequence>AFLKSIDSKTWKAVVKGWEHPVVTDKDGNNTGELKSEGDWSKEEDELALGNSKALNALFNGVDKYMFRLIKKCTVAKDAWEILKTTHEGTSKVKMSRLQLLTTKFENLRMKEDECIHDFHMNVLDFANSFDSLGEKISEEKLVRKILRSLPKKFDMKVTAIEEAQYISSMKVVELVGSLQTFELAVSDRSEKKNKSIALVSNTDDEELQSDMETDESISDAIVLLGRQFNKVVRRMDRRPRSNVKNIPFDISKNVSSQKKPKTDEKTNQGKCVQCHECEGYGHIRTECSTYLKKQKKSLTVSWSDEDEAESELDNESAKHITALTGICMSDTESCDKDFLMKN</sequence>
<dbReference type="EMBL" id="LXQA010013091">
    <property type="protein sequence ID" value="MCH87884.1"/>
    <property type="molecule type" value="Genomic_DNA"/>
</dbReference>
<dbReference type="Pfam" id="PF14223">
    <property type="entry name" value="Retrotran_gag_2"/>
    <property type="match status" value="1"/>
</dbReference>
<keyword evidence="1" id="KW-0645">Protease</keyword>
<feature type="non-terminal residue" evidence="1">
    <location>
        <position position="1"/>
    </location>
</feature>
<evidence type="ECO:0000313" key="1">
    <source>
        <dbReference type="EMBL" id="MCH87884.1"/>
    </source>
</evidence>
<name>A0A392MNN0_9FABA</name>
<proteinExistence type="predicted"/>
<protein>
    <submittedName>
        <fullName evidence="1">Gag-protease polyprotein</fullName>
    </submittedName>
</protein>